<reference evidence="1 2" key="1">
    <citation type="submission" date="2021-03" db="EMBL/GenBank/DDBJ databases">
        <title>Genomic Encyclopedia of Type Strains, Phase IV (KMG-IV): sequencing the most valuable type-strain genomes for metagenomic binning, comparative biology and taxonomic classification.</title>
        <authorList>
            <person name="Goeker M."/>
        </authorList>
    </citation>
    <scope>NUCLEOTIDE SEQUENCE [LARGE SCALE GENOMIC DNA]</scope>
    <source>
        <strain evidence="1 2">DSM 26048</strain>
    </source>
</reference>
<sequence>MSFEFRPCTLEMDYEAYIQFLLRHHNELNLPYSFAMKLGFIGSPLIFGKAMLVFSEEPYEIVGVVGFVYGTGVNSYEDRHICQVEVAFIQKAYQRTSLFIQGLKALVDLIKADNPNVTQVQFWTPGRDGYLDRLFARFNTLPGSSRTIVNTLALHKVAFMELESYCHRCMAAWRE</sequence>
<evidence type="ECO:0008006" key="3">
    <source>
        <dbReference type="Google" id="ProtNLM"/>
    </source>
</evidence>
<organism evidence="1 2">
    <name type="scientific">Paenibacillus eucommiae</name>
    <dbReference type="NCBI Taxonomy" id="1355755"/>
    <lineage>
        <taxon>Bacteria</taxon>
        <taxon>Bacillati</taxon>
        <taxon>Bacillota</taxon>
        <taxon>Bacilli</taxon>
        <taxon>Bacillales</taxon>
        <taxon>Paenibacillaceae</taxon>
        <taxon>Paenibacillus</taxon>
    </lineage>
</organism>
<comment type="caution">
    <text evidence="1">The sequence shown here is derived from an EMBL/GenBank/DDBJ whole genome shotgun (WGS) entry which is preliminary data.</text>
</comment>
<evidence type="ECO:0000313" key="2">
    <source>
        <dbReference type="Proteomes" id="UP001519287"/>
    </source>
</evidence>
<protein>
    <recommendedName>
        <fullName evidence="3">N-acetyltransferase domain-containing protein</fullName>
    </recommendedName>
</protein>
<proteinExistence type="predicted"/>
<keyword evidence="2" id="KW-1185">Reference proteome</keyword>
<dbReference type="EMBL" id="JAGGLB010000005">
    <property type="protein sequence ID" value="MBP1990529.1"/>
    <property type="molecule type" value="Genomic_DNA"/>
</dbReference>
<evidence type="ECO:0000313" key="1">
    <source>
        <dbReference type="EMBL" id="MBP1990529.1"/>
    </source>
</evidence>
<dbReference type="RefSeq" id="WP_209971295.1">
    <property type="nucleotide sequence ID" value="NZ_JAGGLB010000005.1"/>
</dbReference>
<accession>A0ABS4ISH5</accession>
<name>A0ABS4ISH5_9BACL</name>
<gene>
    <name evidence="1" type="ORF">J2Z66_002135</name>
</gene>
<dbReference type="Proteomes" id="UP001519287">
    <property type="component" value="Unassembled WGS sequence"/>
</dbReference>